<feature type="chain" id="PRO_5019528222" description="Glucose-methanol-choline oxidoreductase C-terminal domain-containing protein" evidence="1">
    <location>
        <begin position="17"/>
        <end position="80"/>
    </location>
</feature>
<dbReference type="OrthoDB" id="2435075at2759"/>
<evidence type="ECO:0000313" key="3">
    <source>
        <dbReference type="EMBL" id="RUO97137.1"/>
    </source>
</evidence>
<keyword evidence="4" id="KW-1185">Reference proteome</keyword>
<proteinExistence type="predicted"/>
<evidence type="ECO:0000313" key="4">
    <source>
        <dbReference type="Proteomes" id="UP000268093"/>
    </source>
</evidence>
<keyword evidence="1" id="KW-0732">Signal</keyword>
<dbReference type="Pfam" id="PF05199">
    <property type="entry name" value="GMC_oxred_C"/>
    <property type="match status" value="1"/>
</dbReference>
<dbReference type="AlphaFoldDB" id="A0A433A373"/>
<name>A0A433A373_9FUNG</name>
<dbReference type="Proteomes" id="UP000268093">
    <property type="component" value="Unassembled WGS sequence"/>
</dbReference>
<accession>A0A433A373</accession>
<dbReference type="GO" id="GO:0016614">
    <property type="term" value="F:oxidoreductase activity, acting on CH-OH group of donors"/>
    <property type="evidence" value="ECO:0007669"/>
    <property type="project" value="InterPro"/>
</dbReference>
<feature type="signal peptide" evidence="1">
    <location>
        <begin position="1"/>
        <end position="16"/>
    </location>
</feature>
<comment type="caution">
    <text evidence="3">The sequence shown here is derived from an EMBL/GenBank/DDBJ whole genome shotgun (WGS) entry which is preliminary data.</text>
</comment>
<dbReference type="EMBL" id="RBNI01018279">
    <property type="protein sequence ID" value="RUO97137.1"/>
    <property type="molecule type" value="Genomic_DNA"/>
</dbReference>
<dbReference type="InterPro" id="IPR007867">
    <property type="entry name" value="GMC_OxRtase_C"/>
</dbReference>
<gene>
    <name evidence="3" type="ORF">BC936DRAFT_140918</name>
</gene>
<sequence length="80" mass="8835">MLVNLLLSYLSSPTITTSRMGSTPSTSVVNSRGETWEVKNLYVYLPVGHRRQPHCHRRGCRPPLCRGGAGRRREQGGGQG</sequence>
<evidence type="ECO:0000256" key="1">
    <source>
        <dbReference type="SAM" id="SignalP"/>
    </source>
</evidence>
<feature type="domain" description="Glucose-methanol-choline oxidoreductase C-terminal" evidence="2">
    <location>
        <begin position="16"/>
        <end position="43"/>
    </location>
</feature>
<protein>
    <recommendedName>
        <fullName evidence="2">Glucose-methanol-choline oxidoreductase C-terminal domain-containing protein</fullName>
    </recommendedName>
</protein>
<reference evidence="3 4" key="1">
    <citation type="journal article" date="2018" name="New Phytol.">
        <title>Phylogenomics of Endogonaceae and evolution of mycorrhizas within Mucoromycota.</title>
        <authorList>
            <person name="Chang Y."/>
            <person name="Desiro A."/>
            <person name="Na H."/>
            <person name="Sandor L."/>
            <person name="Lipzen A."/>
            <person name="Clum A."/>
            <person name="Barry K."/>
            <person name="Grigoriev I.V."/>
            <person name="Martin F.M."/>
            <person name="Stajich J.E."/>
            <person name="Smith M.E."/>
            <person name="Bonito G."/>
            <person name="Spatafora J.W."/>
        </authorList>
    </citation>
    <scope>NUCLEOTIDE SEQUENCE [LARGE SCALE GENOMIC DNA]</scope>
    <source>
        <strain evidence="3 4">GMNB39</strain>
    </source>
</reference>
<evidence type="ECO:0000259" key="2">
    <source>
        <dbReference type="Pfam" id="PF05199"/>
    </source>
</evidence>
<organism evidence="3 4">
    <name type="scientific">Jimgerdemannia flammicorona</name>
    <dbReference type="NCBI Taxonomy" id="994334"/>
    <lineage>
        <taxon>Eukaryota</taxon>
        <taxon>Fungi</taxon>
        <taxon>Fungi incertae sedis</taxon>
        <taxon>Mucoromycota</taxon>
        <taxon>Mucoromycotina</taxon>
        <taxon>Endogonomycetes</taxon>
        <taxon>Endogonales</taxon>
        <taxon>Endogonaceae</taxon>
        <taxon>Jimgerdemannia</taxon>
    </lineage>
</organism>